<dbReference type="EMBL" id="WIXE01021005">
    <property type="protein sequence ID" value="KAK5968782.1"/>
    <property type="molecule type" value="Genomic_DNA"/>
</dbReference>
<dbReference type="GO" id="GO:0005220">
    <property type="term" value="F:inositol 1,4,5-trisphosphate-gated calcium channel activity"/>
    <property type="evidence" value="ECO:0007669"/>
    <property type="project" value="TreeGrafter"/>
</dbReference>
<feature type="non-terminal residue" evidence="2">
    <location>
        <position position="1"/>
    </location>
</feature>
<dbReference type="PANTHER" id="PTHR13715">
    <property type="entry name" value="RYANODINE RECEPTOR AND IP3 RECEPTOR"/>
    <property type="match status" value="1"/>
</dbReference>
<dbReference type="AlphaFoldDB" id="A0AAN8EYU9"/>
<dbReference type="GO" id="GO:0005789">
    <property type="term" value="C:endoplasmic reticulum membrane"/>
    <property type="evidence" value="ECO:0007669"/>
    <property type="project" value="TreeGrafter"/>
</dbReference>
<accession>A0AAN8EYU9</accession>
<dbReference type="Proteomes" id="UP001331761">
    <property type="component" value="Unassembled WGS sequence"/>
</dbReference>
<dbReference type="InterPro" id="IPR015925">
    <property type="entry name" value="Ryanodine_IP3_receptor"/>
</dbReference>
<dbReference type="GO" id="GO:0035091">
    <property type="term" value="F:phosphatidylinositol binding"/>
    <property type="evidence" value="ECO:0007669"/>
    <property type="project" value="TreeGrafter"/>
</dbReference>
<gene>
    <name evidence="2" type="ORF">GCK32_017289</name>
</gene>
<comment type="caution">
    <text evidence="2">The sequence shown here is derived from an EMBL/GenBank/DDBJ whole genome shotgun (WGS) entry which is preliminary data.</text>
</comment>
<evidence type="ECO:0000313" key="3">
    <source>
        <dbReference type="Proteomes" id="UP001331761"/>
    </source>
</evidence>
<dbReference type="GO" id="GO:0005509">
    <property type="term" value="F:calcium ion binding"/>
    <property type="evidence" value="ECO:0007669"/>
    <property type="project" value="TreeGrafter"/>
</dbReference>
<name>A0AAN8EYU9_TRICO</name>
<dbReference type="GO" id="GO:0030667">
    <property type="term" value="C:secretory granule membrane"/>
    <property type="evidence" value="ECO:0007669"/>
    <property type="project" value="TreeGrafter"/>
</dbReference>
<protein>
    <submittedName>
        <fullName evidence="2">Uncharacterized protein</fullName>
    </submittedName>
</protein>
<proteinExistence type="predicted"/>
<evidence type="ECO:0000313" key="2">
    <source>
        <dbReference type="EMBL" id="KAK5968782.1"/>
    </source>
</evidence>
<organism evidence="2 3">
    <name type="scientific">Trichostrongylus colubriformis</name>
    <name type="common">Black scour worm</name>
    <dbReference type="NCBI Taxonomy" id="6319"/>
    <lineage>
        <taxon>Eukaryota</taxon>
        <taxon>Metazoa</taxon>
        <taxon>Ecdysozoa</taxon>
        <taxon>Nematoda</taxon>
        <taxon>Chromadorea</taxon>
        <taxon>Rhabditida</taxon>
        <taxon>Rhabditina</taxon>
        <taxon>Rhabditomorpha</taxon>
        <taxon>Strongyloidea</taxon>
        <taxon>Trichostrongylidae</taxon>
        <taxon>Trichostrongylus</taxon>
    </lineage>
</organism>
<dbReference type="GO" id="GO:0070679">
    <property type="term" value="F:inositol 1,4,5 trisphosphate binding"/>
    <property type="evidence" value="ECO:0007669"/>
    <property type="project" value="TreeGrafter"/>
</dbReference>
<keyword evidence="3" id="KW-1185">Reference proteome</keyword>
<dbReference type="PANTHER" id="PTHR13715:SF102">
    <property type="entry name" value="INOSITOL 1,4,5-TRISPHOSPHATE RECEPTOR"/>
    <property type="match status" value="1"/>
</dbReference>
<feature type="region of interest" description="Disordered" evidence="1">
    <location>
        <begin position="142"/>
        <end position="163"/>
    </location>
</feature>
<reference evidence="2 3" key="1">
    <citation type="submission" date="2019-10" db="EMBL/GenBank/DDBJ databases">
        <title>Assembly and Annotation for the nematode Trichostrongylus colubriformis.</title>
        <authorList>
            <person name="Martin J."/>
        </authorList>
    </citation>
    <scope>NUCLEOTIDE SEQUENCE [LARGE SCALE GENOMIC DNA]</scope>
    <source>
        <strain evidence="2">G859</strain>
        <tissue evidence="2">Whole worm</tissue>
    </source>
</reference>
<sequence>RGRFSLRSHRLGQQLRQKLLQRYFGPHGRSHGAGELSDALKSAGHADKDYDIRMEERSLYDIQCRLNDAGASDLVIDIVTEEPSREIFLKAIHLAKALLLEGNDKVQQSFYNRLRKKDAHELFFKAISQRIQAAQNRLKSDMMSCTENKPKGASSAGGSRRCK</sequence>
<evidence type="ECO:0000256" key="1">
    <source>
        <dbReference type="SAM" id="MobiDB-lite"/>
    </source>
</evidence>
<dbReference type="GO" id="GO:0051209">
    <property type="term" value="P:release of sequestered calcium ion into cytosol"/>
    <property type="evidence" value="ECO:0007669"/>
    <property type="project" value="TreeGrafter"/>
</dbReference>
<dbReference type="GO" id="GO:0016529">
    <property type="term" value="C:sarcoplasmic reticulum"/>
    <property type="evidence" value="ECO:0007669"/>
    <property type="project" value="TreeGrafter"/>
</dbReference>
<dbReference type="GO" id="GO:0005886">
    <property type="term" value="C:plasma membrane"/>
    <property type="evidence" value="ECO:0007669"/>
    <property type="project" value="TreeGrafter"/>
</dbReference>